<dbReference type="RefSeq" id="WP_338290390.1">
    <property type="nucleotide sequence ID" value="NZ_AP027272.1"/>
</dbReference>
<gene>
    <name evidence="6 7" type="primary">hslO</name>
    <name evidence="7" type="ORF">MACH26_01230</name>
</gene>
<keyword evidence="2 6" id="KW-0862">Zinc</keyword>
<evidence type="ECO:0000313" key="8">
    <source>
        <dbReference type="Proteomes" id="UP001333710"/>
    </source>
</evidence>
<dbReference type="PANTHER" id="PTHR30111:SF1">
    <property type="entry name" value="33 KDA CHAPERONIN"/>
    <property type="match status" value="1"/>
</dbReference>
<keyword evidence="4 6" id="KW-0143">Chaperone</keyword>
<evidence type="ECO:0000256" key="3">
    <source>
        <dbReference type="ARBA" id="ARBA00023157"/>
    </source>
</evidence>
<keyword evidence="1 6" id="KW-0963">Cytoplasm</keyword>
<dbReference type="SUPFAM" id="SSF64397">
    <property type="entry name" value="Hsp33 domain"/>
    <property type="match status" value="1"/>
</dbReference>
<name>A0AA48HLE1_9ALTE</name>
<evidence type="ECO:0000313" key="7">
    <source>
        <dbReference type="EMBL" id="BDX04602.1"/>
    </source>
</evidence>
<dbReference type="NCBIfam" id="NF001033">
    <property type="entry name" value="PRK00114.1"/>
    <property type="match status" value="1"/>
</dbReference>
<dbReference type="Gene3D" id="3.55.30.10">
    <property type="entry name" value="Hsp33 domain"/>
    <property type="match status" value="1"/>
</dbReference>
<dbReference type="EMBL" id="AP027272">
    <property type="protein sequence ID" value="BDX04602.1"/>
    <property type="molecule type" value="Genomic_DNA"/>
</dbReference>
<accession>A0AA48HLE1</accession>
<dbReference type="PIRSF" id="PIRSF005261">
    <property type="entry name" value="Heat_shock_Hsp33"/>
    <property type="match status" value="1"/>
</dbReference>
<dbReference type="InterPro" id="IPR000397">
    <property type="entry name" value="Heat_shock_Hsp33"/>
</dbReference>
<comment type="subcellular location">
    <subcellularLocation>
        <location evidence="6">Cytoplasm</location>
    </subcellularLocation>
</comment>
<protein>
    <recommendedName>
        <fullName evidence="6">33 kDa chaperonin</fullName>
    </recommendedName>
    <alternativeName>
        <fullName evidence="6">Heat shock protein 33 homolog</fullName>
        <shortName evidence="6">HSP33</shortName>
    </alternativeName>
</protein>
<feature type="disulfide bond" description="Redox-active" evidence="6">
    <location>
        <begin position="262"/>
        <end position="265"/>
    </location>
</feature>
<keyword evidence="3 6" id="KW-1015">Disulfide bond</keyword>
<evidence type="ECO:0000256" key="2">
    <source>
        <dbReference type="ARBA" id="ARBA00022833"/>
    </source>
</evidence>
<dbReference type="InterPro" id="IPR023212">
    <property type="entry name" value="Hsp33_helix_hairpin_bin_dom_sf"/>
</dbReference>
<keyword evidence="8" id="KW-1185">Reference proteome</keyword>
<dbReference type="Pfam" id="PF01430">
    <property type="entry name" value="HSP33"/>
    <property type="match status" value="1"/>
</dbReference>
<dbReference type="GO" id="GO:0044183">
    <property type="term" value="F:protein folding chaperone"/>
    <property type="evidence" value="ECO:0007669"/>
    <property type="project" value="TreeGrafter"/>
</dbReference>
<reference evidence="7" key="1">
    <citation type="submission" date="2023-01" db="EMBL/GenBank/DDBJ databases">
        <title>Complete genome sequence of Planctobacterium marinum strain Dej080120_11.</title>
        <authorList>
            <person name="Ueki S."/>
            <person name="Maruyama F."/>
        </authorList>
    </citation>
    <scope>NUCLEOTIDE SEQUENCE</scope>
    <source>
        <strain evidence="7">Dej080120_11</strain>
    </source>
</reference>
<dbReference type="GO" id="GO:0051082">
    <property type="term" value="F:unfolded protein binding"/>
    <property type="evidence" value="ECO:0007669"/>
    <property type="project" value="UniProtKB-UniRule"/>
</dbReference>
<dbReference type="GO" id="GO:0042026">
    <property type="term" value="P:protein refolding"/>
    <property type="evidence" value="ECO:0007669"/>
    <property type="project" value="TreeGrafter"/>
</dbReference>
<evidence type="ECO:0000256" key="1">
    <source>
        <dbReference type="ARBA" id="ARBA00022490"/>
    </source>
</evidence>
<dbReference type="Gene3D" id="1.10.287.480">
    <property type="entry name" value="helix hairpin bin"/>
    <property type="match status" value="1"/>
</dbReference>
<organism evidence="7 8">
    <name type="scientific">Planctobacterium marinum</name>
    <dbReference type="NCBI Taxonomy" id="1631968"/>
    <lineage>
        <taxon>Bacteria</taxon>
        <taxon>Pseudomonadati</taxon>
        <taxon>Pseudomonadota</taxon>
        <taxon>Gammaproteobacteria</taxon>
        <taxon>Alteromonadales</taxon>
        <taxon>Alteromonadaceae</taxon>
        <taxon>Planctobacterium</taxon>
    </lineage>
</organism>
<keyword evidence="5 6" id="KW-0676">Redox-active center</keyword>
<dbReference type="PANTHER" id="PTHR30111">
    <property type="entry name" value="33 KDA CHAPERONIN"/>
    <property type="match status" value="1"/>
</dbReference>
<sequence>MDQIQRFLFDNANVRGEIVQLSSSYKEMLQAQAYPENIERVLGEMAVATSMLVATLKIEGEVSLQVQGNGAVKYALVTANHKQEMRGIARWDETPEQSEFIDIFQGGIFTITITPETGQRYQGIVAIDKPTLAQCLEGYFSQSEQLPTHIELRVDTNSKRAAGLFLQVVPDTAESSVNKENAEFEHLTKLAETLQTKELTELSFEQVLHRLYHEEQVRVFEPQSICFKCSCSRVKSATALKSIEKQELLEIVAEHGQIKMNCQFCHAEYVYDALDVEAIHAGTFEQSLSVQ</sequence>
<comment type="function">
    <text evidence="6">Redox regulated molecular chaperone. Protects both thermally unfolding and oxidatively damaged proteins from irreversible aggregation. Plays an important role in the bacterial defense system toward oxidative stress.</text>
</comment>
<comment type="similarity">
    <text evidence="6">Belongs to the HSP33 family.</text>
</comment>
<evidence type="ECO:0000256" key="6">
    <source>
        <dbReference type="HAMAP-Rule" id="MF_00117"/>
    </source>
</evidence>
<proteinExistence type="inferred from homology"/>
<dbReference type="Gene3D" id="3.90.1280.10">
    <property type="entry name" value="HSP33 redox switch-like"/>
    <property type="match status" value="1"/>
</dbReference>
<comment type="PTM">
    <text evidence="6">Under oxidizing conditions two disulfide bonds are formed involving the reactive cysteines. Under reducing conditions zinc is bound to the reactive cysteines and the protein is inactive.</text>
</comment>
<dbReference type="InterPro" id="IPR016153">
    <property type="entry name" value="Heat_shock_Hsp33_N"/>
</dbReference>
<dbReference type="KEGG" id="pmaw:MACH26_01230"/>
<dbReference type="HAMAP" id="MF_00117">
    <property type="entry name" value="HslO"/>
    <property type="match status" value="1"/>
</dbReference>
<feature type="disulfide bond" description="Redox-active" evidence="6">
    <location>
        <begin position="229"/>
        <end position="231"/>
    </location>
</feature>
<evidence type="ECO:0000256" key="5">
    <source>
        <dbReference type="ARBA" id="ARBA00023284"/>
    </source>
</evidence>
<dbReference type="InterPro" id="IPR016154">
    <property type="entry name" value="Heat_shock_Hsp33_C"/>
</dbReference>
<dbReference type="CDD" id="cd00498">
    <property type="entry name" value="Hsp33"/>
    <property type="match status" value="1"/>
</dbReference>
<dbReference type="SUPFAM" id="SSF118352">
    <property type="entry name" value="HSP33 redox switch-like"/>
    <property type="match status" value="1"/>
</dbReference>
<evidence type="ECO:0000256" key="4">
    <source>
        <dbReference type="ARBA" id="ARBA00023186"/>
    </source>
</evidence>
<dbReference type="GO" id="GO:0005737">
    <property type="term" value="C:cytoplasm"/>
    <property type="evidence" value="ECO:0007669"/>
    <property type="project" value="UniProtKB-SubCell"/>
</dbReference>
<dbReference type="AlphaFoldDB" id="A0AA48HLE1"/>
<dbReference type="Proteomes" id="UP001333710">
    <property type="component" value="Chromosome"/>
</dbReference>